<dbReference type="InterPro" id="IPR003018">
    <property type="entry name" value="GAF"/>
</dbReference>
<dbReference type="InterPro" id="IPR029016">
    <property type="entry name" value="GAF-like_dom_sf"/>
</dbReference>
<dbReference type="SMART" id="SM00065">
    <property type="entry name" value="GAF"/>
    <property type="match status" value="1"/>
</dbReference>
<dbReference type="CDD" id="cd04762">
    <property type="entry name" value="HTH_MerR-trunc"/>
    <property type="match status" value="1"/>
</dbReference>
<sequence length="238" mass="25683">MITPNDDPILTTRAAAKLLGIAVSTTQLWMESGALPTWKTPGGHRRVRLSSVRHLLSRQGDGGSARASEFTPYGSPSDPERPDEAERLAALAGSGLMDTPPEEVFDRLARLAAQLTGCPIALVTLLGAQRQWFKARVGIDLTETPRDWAFCSHALAAGGSFVVGDAANDPRFAGNPLVTGEPHVRFYAGVPLADAAGRQLGTLCVFDREPRRLRERELRALHELAAIASEEIARRSRA</sequence>
<evidence type="ECO:0000313" key="3">
    <source>
        <dbReference type="EMBL" id="NNG25085.1"/>
    </source>
</evidence>
<feature type="domain" description="GAF" evidence="2">
    <location>
        <begin position="100"/>
        <end position="237"/>
    </location>
</feature>
<proteinExistence type="predicted"/>
<protein>
    <submittedName>
        <fullName evidence="3">GAF domain-containing protein</fullName>
    </submittedName>
</protein>
<dbReference type="Gene3D" id="1.10.1660.10">
    <property type="match status" value="1"/>
</dbReference>
<name>A0A7Y2K1V5_9BURK</name>
<dbReference type="NCBIfam" id="TIGR01764">
    <property type="entry name" value="excise"/>
    <property type="match status" value="1"/>
</dbReference>
<dbReference type="Pfam" id="PF12728">
    <property type="entry name" value="HTH_17"/>
    <property type="match status" value="1"/>
</dbReference>
<reference evidence="3 4" key="1">
    <citation type="submission" date="2020-04" db="EMBL/GenBank/DDBJ databases">
        <title>Massilia sp. nov., a cold adapted bacteria isolated from Arctic soil.</title>
        <authorList>
            <person name="Son J."/>
            <person name="Ka J.-O."/>
        </authorList>
    </citation>
    <scope>NUCLEOTIDE SEQUENCE [LARGE SCALE GENOMIC DNA]</scope>
    <source>
        <strain evidence="3 4">ML15P13</strain>
    </source>
</reference>
<dbReference type="InterPro" id="IPR009061">
    <property type="entry name" value="DNA-bd_dom_put_sf"/>
</dbReference>
<dbReference type="RefSeq" id="WP_171087410.1">
    <property type="nucleotide sequence ID" value="NZ_JABAIV010000008.1"/>
</dbReference>
<dbReference type="PANTHER" id="PTHR43102:SF2">
    <property type="entry name" value="GAF DOMAIN-CONTAINING PROTEIN"/>
    <property type="match status" value="1"/>
</dbReference>
<dbReference type="SUPFAM" id="SSF55781">
    <property type="entry name" value="GAF domain-like"/>
    <property type="match status" value="1"/>
</dbReference>
<organism evidence="3 4">
    <name type="scientific">Telluria aromaticivorans</name>
    <dbReference type="NCBI Taxonomy" id="2725995"/>
    <lineage>
        <taxon>Bacteria</taxon>
        <taxon>Pseudomonadati</taxon>
        <taxon>Pseudomonadota</taxon>
        <taxon>Betaproteobacteria</taxon>
        <taxon>Burkholderiales</taxon>
        <taxon>Oxalobacteraceae</taxon>
        <taxon>Telluria group</taxon>
        <taxon>Telluria</taxon>
    </lineage>
</organism>
<dbReference type="InterPro" id="IPR010093">
    <property type="entry name" value="SinI_DNA-bd"/>
</dbReference>
<keyword evidence="4" id="KW-1185">Reference proteome</keyword>
<accession>A0A7Y2K1V5</accession>
<dbReference type="SUPFAM" id="SSF46955">
    <property type="entry name" value="Putative DNA-binding domain"/>
    <property type="match status" value="1"/>
</dbReference>
<dbReference type="InterPro" id="IPR041657">
    <property type="entry name" value="HTH_17"/>
</dbReference>
<gene>
    <name evidence="3" type="ORF">HGB41_19045</name>
</gene>
<dbReference type="EMBL" id="JABAIV010000008">
    <property type="protein sequence ID" value="NNG25085.1"/>
    <property type="molecule type" value="Genomic_DNA"/>
</dbReference>
<dbReference type="Proteomes" id="UP000533905">
    <property type="component" value="Unassembled WGS sequence"/>
</dbReference>
<evidence type="ECO:0000313" key="4">
    <source>
        <dbReference type="Proteomes" id="UP000533905"/>
    </source>
</evidence>
<evidence type="ECO:0000259" key="2">
    <source>
        <dbReference type="SMART" id="SM00065"/>
    </source>
</evidence>
<evidence type="ECO:0000256" key="1">
    <source>
        <dbReference type="SAM" id="MobiDB-lite"/>
    </source>
</evidence>
<dbReference type="PANTHER" id="PTHR43102">
    <property type="entry name" value="SLR1143 PROTEIN"/>
    <property type="match status" value="1"/>
</dbReference>
<dbReference type="Gene3D" id="3.30.450.40">
    <property type="match status" value="1"/>
</dbReference>
<dbReference type="Pfam" id="PF01590">
    <property type="entry name" value="GAF"/>
    <property type="match status" value="1"/>
</dbReference>
<feature type="region of interest" description="Disordered" evidence="1">
    <location>
        <begin position="57"/>
        <end position="83"/>
    </location>
</feature>
<dbReference type="AlphaFoldDB" id="A0A7Y2K1V5"/>
<dbReference type="GO" id="GO:0003677">
    <property type="term" value="F:DNA binding"/>
    <property type="evidence" value="ECO:0007669"/>
    <property type="project" value="InterPro"/>
</dbReference>
<comment type="caution">
    <text evidence="3">The sequence shown here is derived from an EMBL/GenBank/DDBJ whole genome shotgun (WGS) entry which is preliminary data.</text>
</comment>